<keyword evidence="7" id="KW-1185">Reference proteome</keyword>
<evidence type="ECO:0000313" key="6">
    <source>
        <dbReference type="EMBL" id="CAG9577670.1"/>
    </source>
</evidence>
<keyword evidence="1" id="KW-0677">Repeat</keyword>
<feature type="domain" description="Gelsolin-like" evidence="4">
    <location>
        <begin position="479"/>
        <end position="547"/>
    </location>
</feature>
<protein>
    <submittedName>
        <fullName evidence="6">(African queen) hypothetical protein</fullName>
    </submittedName>
</protein>
<dbReference type="Proteomes" id="UP000789524">
    <property type="component" value="Unassembled WGS sequence"/>
</dbReference>
<dbReference type="GO" id="GO:0005737">
    <property type="term" value="C:cytoplasm"/>
    <property type="evidence" value="ECO:0007669"/>
    <property type="project" value="TreeGrafter"/>
</dbReference>
<feature type="signal peptide" evidence="3">
    <location>
        <begin position="1"/>
        <end position="15"/>
    </location>
</feature>
<dbReference type="AlphaFoldDB" id="A0A8J2QZT3"/>
<name>A0A8J2QZT3_9NEOP</name>
<gene>
    <name evidence="6" type="ORF">DCHRY22_LOCUS12483</name>
</gene>
<dbReference type="PANTHER" id="PTHR11977:SF123">
    <property type="entry name" value="GELSOLIN"/>
    <property type="match status" value="1"/>
</dbReference>
<feature type="domain" description="Gelsolin-like" evidence="4">
    <location>
        <begin position="747"/>
        <end position="810"/>
    </location>
</feature>
<feature type="chain" id="PRO_5035281069" evidence="3">
    <location>
        <begin position="16"/>
        <end position="957"/>
    </location>
</feature>
<dbReference type="InterPro" id="IPR007123">
    <property type="entry name" value="Gelsolin-like_dom"/>
</dbReference>
<dbReference type="GO" id="GO:0051016">
    <property type="term" value="P:barbed-end actin filament capping"/>
    <property type="evidence" value="ECO:0007669"/>
    <property type="project" value="TreeGrafter"/>
</dbReference>
<keyword evidence="3" id="KW-0732">Signal</keyword>
<dbReference type="PANTHER" id="PTHR11977">
    <property type="entry name" value="VILLIN"/>
    <property type="match status" value="1"/>
</dbReference>
<sequence length="957" mass="108760">MRFFILLLFAICVSAKINPKALTESRGQEVIEIGAPIKELSPDLEEEPSAENEDDKTTTTIQVATTKDTRRAKSDQSKRMKDNDRVDGKKQDEEEAKIEKELAELYRDSIDYKSESADITQQVNITEETEKPIARARTNFKFQPDSSDPKDVERFRTSVDDINCDRVKLIGVTHGHMKEETIDLEDEKEIGIYGDRHDYKTASDEEGNVDNTTIKVSQDFARARTRKKKSKTKRVWKFQPDPNDPEDIARFRTSQDYLNCDMFKLTGTVSVFVEASRVIEVLPKMEHPAFEDAGQEPGLEIWTIDERNIRVTYKLFKSYFSAIRYLEGGNDSGFNEVETNAGAEKRLLKLSGCENMRIEEVPPEASSLTRDHCFILEVDHDIFVLIPDGAKATQRRKIISVANTLRDDYHNGRASIEIIDEFSSDSDYSAFFEALGDGCKDDLVADETSDTYSRPSISAVYLYKVLLGEEIELLDISKPFKQNQLTSEDIFILDTPCSGIYIWLGKDLDSEVRKTYNDIAQQYVDLKGYPTWVPVTRVSEGMESSVFKQYFHRWDTATTTIKSVKDIAAEIDAGYFSGDADDVEAVARYIGKSAVVRGYMPGEDGAFTLYRAGEEPEDLTDQETTKLYTSEVYVAKYQYKNDNDEDITVAYLWIGKDASSDDIAAGINLLDSIEEESEGPVINVKLPQGKENKHFLTLFKGNLIILCGDKENEYKSQNYTSSFDDNGIRLFKVEGTKVGVDMRAMQVEEKSDNLEIDDVFILETPDMVYLWNGKDSSEKEQDAAKNFASLLFEEKEVTEVNQGDEPDEFWEVLGGPPEEKESSWKQAASRRTNVPTSLSSVTVRSNGKLRFEELEEFSQMDLSDDGAFILDTGEELYLWLGKNTPERVKHARLKIITDYIEDDGLERTAESAVVVTLRQGGEPQNFKNLFPEWDDEYFEKQTSYEDMKNETKAANSK</sequence>
<dbReference type="GO" id="GO:0015629">
    <property type="term" value="C:actin cytoskeleton"/>
    <property type="evidence" value="ECO:0007669"/>
    <property type="project" value="TreeGrafter"/>
</dbReference>
<evidence type="ECO:0000259" key="4">
    <source>
        <dbReference type="Pfam" id="PF00626"/>
    </source>
</evidence>
<dbReference type="InterPro" id="IPR007122">
    <property type="entry name" value="Villin/Gelsolin"/>
</dbReference>
<evidence type="ECO:0000256" key="2">
    <source>
        <dbReference type="SAM" id="MobiDB-lite"/>
    </source>
</evidence>
<dbReference type="Pfam" id="PF25480">
    <property type="entry name" value="DUF7904"/>
    <property type="match status" value="1"/>
</dbReference>
<feature type="region of interest" description="Disordered" evidence="2">
    <location>
        <begin position="37"/>
        <end position="95"/>
    </location>
</feature>
<dbReference type="OrthoDB" id="6375767at2759"/>
<dbReference type="SUPFAM" id="SSF55753">
    <property type="entry name" value="Actin depolymerizing proteins"/>
    <property type="match status" value="5"/>
</dbReference>
<dbReference type="GO" id="GO:0051015">
    <property type="term" value="F:actin filament binding"/>
    <property type="evidence" value="ECO:0007669"/>
    <property type="project" value="InterPro"/>
</dbReference>
<proteinExistence type="predicted"/>
<dbReference type="InterPro" id="IPR029006">
    <property type="entry name" value="ADF-H/Gelsolin-like_dom_sf"/>
</dbReference>
<dbReference type="PRINTS" id="PR00597">
    <property type="entry name" value="GELSOLIN"/>
</dbReference>
<dbReference type="FunFam" id="3.40.20.10:FF:000001">
    <property type="entry name" value="Gelsolin"/>
    <property type="match status" value="1"/>
</dbReference>
<dbReference type="Pfam" id="PF00626">
    <property type="entry name" value="Gelsolin"/>
    <property type="match status" value="3"/>
</dbReference>
<organism evidence="6 7">
    <name type="scientific">Danaus chrysippus</name>
    <name type="common">African queen</name>
    <dbReference type="NCBI Taxonomy" id="151541"/>
    <lineage>
        <taxon>Eukaryota</taxon>
        <taxon>Metazoa</taxon>
        <taxon>Ecdysozoa</taxon>
        <taxon>Arthropoda</taxon>
        <taxon>Hexapoda</taxon>
        <taxon>Insecta</taxon>
        <taxon>Pterygota</taxon>
        <taxon>Neoptera</taxon>
        <taxon>Endopterygota</taxon>
        <taxon>Lepidoptera</taxon>
        <taxon>Glossata</taxon>
        <taxon>Ditrysia</taxon>
        <taxon>Papilionoidea</taxon>
        <taxon>Nymphalidae</taxon>
        <taxon>Danainae</taxon>
        <taxon>Danaini</taxon>
        <taxon>Danaina</taxon>
        <taxon>Danaus</taxon>
        <taxon>Anosia</taxon>
    </lineage>
</organism>
<reference evidence="6" key="1">
    <citation type="submission" date="2021-09" db="EMBL/GenBank/DDBJ databases">
        <authorList>
            <person name="Martin H S."/>
        </authorList>
    </citation>
    <scope>NUCLEOTIDE SEQUENCE</scope>
</reference>
<dbReference type="CDD" id="cd11288">
    <property type="entry name" value="gelsolin_S5_like"/>
    <property type="match status" value="1"/>
</dbReference>
<evidence type="ECO:0000259" key="5">
    <source>
        <dbReference type="Pfam" id="PF25480"/>
    </source>
</evidence>
<dbReference type="GO" id="GO:0008154">
    <property type="term" value="P:actin polymerization or depolymerization"/>
    <property type="evidence" value="ECO:0007669"/>
    <property type="project" value="TreeGrafter"/>
</dbReference>
<feature type="compositionally biased region" description="Acidic residues" evidence="2">
    <location>
        <begin position="42"/>
        <end position="54"/>
    </location>
</feature>
<accession>A0A8J2QZT3</accession>
<evidence type="ECO:0000313" key="7">
    <source>
        <dbReference type="Proteomes" id="UP000789524"/>
    </source>
</evidence>
<dbReference type="EMBL" id="CAKASE010000076">
    <property type="protein sequence ID" value="CAG9577670.1"/>
    <property type="molecule type" value="Genomic_DNA"/>
</dbReference>
<evidence type="ECO:0000256" key="1">
    <source>
        <dbReference type="ARBA" id="ARBA00022737"/>
    </source>
</evidence>
<feature type="compositionally biased region" description="Basic and acidic residues" evidence="2">
    <location>
        <begin position="67"/>
        <end position="95"/>
    </location>
</feature>
<dbReference type="SMART" id="SM00262">
    <property type="entry name" value="GEL"/>
    <property type="match status" value="5"/>
</dbReference>
<dbReference type="Gene3D" id="3.40.20.10">
    <property type="entry name" value="Severin"/>
    <property type="match status" value="5"/>
</dbReference>
<dbReference type="GO" id="GO:0005546">
    <property type="term" value="F:phosphatidylinositol-4,5-bisphosphate binding"/>
    <property type="evidence" value="ECO:0007669"/>
    <property type="project" value="TreeGrafter"/>
</dbReference>
<comment type="caution">
    <text evidence="6">The sequence shown here is derived from an EMBL/GenBank/DDBJ whole genome shotgun (WGS) entry which is preliminary data.</text>
</comment>
<evidence type="ECO:0000256" key="3">
    <source>
        <dbReference type="SAM" id="SignalP"/>
    </source>
</evidence>
<feature type="domain" description="DUF7904" evidence="5">
    <location>
        <begin position="617"/>
        <end position="705"/>
    </location>
</feature>
<dbReference type="GO" id="GO:0051014">
    <property type="term" value="P:actin filament severing"/>
    <property type="evidence" value="ECO:0007669"/>
    <property type="project" value="TreeGrafter"/>
</dbReference>
<feature type="domain" description="Gelsolin-like" evidence="4">
    <location>
        <begin position="856"/>
        <end position="926"/>
    </location>
</feature>
<dbReference type="InterPro" id="IPR057226">
    <property type="entry name" value="DUF7904"/>
</dbReference>